<evidence type="ECO:0000256" key="8">
    <source>
        <dbReference type="ARBA" id="ARBA00056309"/>
    </source>
</evidence>
<name>A0A674NN72_TAKRU</name>
<dbReference type="Ensembl" id="ENSTRUT00000061309.1">
    <property type="protein sequence ID" value="ENSTRUP00000074747.1"/>
    <property type="gene ID" value="ENSTRUG00000018324.3"/>
</dbReference>
<dbReference type="UniPathway" id="UPA00762">
    <property type="reaction ID" value="UER00747"/>
</dbReference>
<dbReference type="AlphaFoldDB" id="A0A674NN72"/>
<dbReference type="CDD" id="cd00130">
    <property type="entry name" value="PAS"/>
    <property type="match status" value="1"/>
</dbReference>
<dbReference type="Proteomes" id="UP000005226">
    <property type="component" value="Chromosome 6"/>
</dbReference>
<evidence type="ECO:0000256" key="7">
    <source>
        <dbReference type="ARBA" id="ARBA00023149"/>
    </source>
</evidence>
<accession>A0A674NN72</accession>
<evidence type="ECO:0000256" key="3">
    <source>
        <dbReference type="ARBA" id="ARBA00006437"/>
    </source>
</evidence>
<dbReference type="InterPro" id="IPR002073">
    <property type="entry name" value="PDEase_catalytic_dom"/>
</dbReference>
<evidence type="ECO:0000256" key="4">
    <source>
        <dbReference type="ARBA" id="ARBA00022553"/>
    </source>
</evidence>
<keyword evidence="7" id="KW-0114">cAMP</keyword>
<protein>
    <recommendedName>
        <fullName evidence="12">Phosphodiesterase</fullName>
        <ecNumber evidence="12">3.1.4.-</ecNumber>
    </recommendedName>
</protein>
<dbReference type="Pfam" id="PF13426">
    <property type="entry name" value="PAS_9"/>
    <property type="match status" value="1"/>
</dbReference>
<comment type="function">
    <text evidence="8">Hydrolyzes the second messenger cAMP, which is a key regulator of many important physiological processes. May be involved in specific signaling in the thyroid gland.</text>
</comment>
<dbReference type="NCBIfam" id="TIGR00229">
    <property type="entry name" value="sensory_box"/>
    <property type="match status" value="1"/>
</dbReference>
<feature type="binding site" evidence="11">
    <location>
        <position position="534"/>
    </location>
    <ligand>
        <name>Zn(2+)</name>
        <dbReference type="ChEBI" id="CHEBI:29105"/>
        <label>1</label>
    </ligand>
</feature>
<dbReference type="GO" id="GO:0004115">
    <property type="term" value="F:3',5'-cyclic-AMP phosphodiesterase activity"/>
    <property type="evidence" value="ECO:0007669"/>
    <property type="project" value="UniProtKB-EC"/>
</dbReference>
<dbReference type="InterPro" id="IPR057304">
    <property type="entry name" value="PDE8-like_REC_N"/>
</dbReference>
<evidence type="ECO:0000256" key="6">
    <source>
        <dbReference type="ARBA" id="ARBA00022801"/>
    </source>
</evidence>
<dbReference type="GO" id="GO:0006198">
    <property type="term" value="P:cAMP catabolic process"/>
    <property type="evidence" value="ECO:0007669"/>
    <property type="project" value="UniProtKB-UniPathway"/>
</dbReference>
<feature type="binding site" evidence="10">
    <location>
        <position position="708"/>
    </location>
    <ligand>
        <name>AMP</name>
        <dbReference type="ChEBI" id="CHEBI:456215"/>
    </ligand>
</feature>
<keyword evidence="16" id="KW-1185">Reference proteome</keyword>
<reference evidence="15" key="2">
    <citation type="submission" date="2025-08" db="UniProtKB">
        <authorList>
            <consortium name="Ensembl"/>
        </authorList>
    </citation>
    <scope>IDENTIFICATION</scope>
</reference>
<reference evidence="15" key="3">
    <citation type="submission" date="2025-09" db="UniProtKB">
        <authorList>
            <consortium name="Ensembl"/>
        </authorList>
    </citation>
    <scope>IDENTIFICATION</scope>
</reference>
<comment type="catalytic activity">
    <reaction evidence="1">
        <text>3',5'-cyclic AMP + H2O = AMP + H(+)</text>
        <dbReference type="Rhea" id="RHEA:25277"/>
        <dbReference type="ChEBI" id="CHEBI:15377"/>
        <dbReference type="ChEBI" id="CHEBI:15378"/>
        <dbReference type="ChEBI" id="CHEBI:58165"/>
        <dbReference type="ChEBI" id="CHEBI:456215"/>
        <dbReference type="EC" id="3.1.4.53"/>
    </reaction>
</comment>
<proteinExistence type="inferred from homology"/>
<feature type="binding site" evidence="11">
    <location>
        <position position="497"/>
    </location>
    <ligand>
        <name>Zn(2+)</name>
        <dbReference type="ChEBI" id="CHEBI:29105"/>
        <label>1</label>
    </ligand>
</feature>
<evidence type="ECO:0000256" key="12">
    <source>
        <dbReference type="RuleBase" id="RU363067"/>
    </source>
</evidence>
<dbReference type="PRINTS" id="PR00387">
    <property type="entry name" value="PDIESTERASE1"/>
</dbReference>
<sequence>VRHRCIKVAAVCLGHEHTAGSETRSNLSNDIAAQCCLTLLLLPQQVLLVFAKEDSQSDAFWWACDRAGFRCNIARTPESAVECFLDKHHEIIVIDGRHPLYFEAEAVCRWDLAVLQGYSDQEEPSVLPLLCAGFSRRFVENSSVSACYNELVQIEHGEVRCQFKLRACNSVFTALDHCQEAVEITSEDHVIQYVNPAFEQMMGYHKGELIGKELTELPKSDKNRADLLDTINTCIKKGKEWQGIYYARKKSGDSIQQHVKITPVIGQGGKIRHYVAIKRPHADNNNQVGLCPFATNEAFHMHIFMPRAQNTYVSYRGLFLPVISCSIKKDSFVFLLSQVINIINAAQESSPVTVAEALDRVLEILRTTELYSPQLASKEDDPHTNDLVGGLMNDGLRRLSENEYVFCKSNQLSIPITLNDVPPSIAEMLNDEECWDFNILELEAATHKRPLTYLGLKVFASFGICEFLNCTEATLRSWLQLIEASYHSSNSYHNSTHAADVLHATAYFLRTERVKSSLDQLDEVAALIAATVHDVDHPGRTNSFLCNAGSELAILYNDTAVLESHHAALAFQLTGRDGKSNIFKNIERNQFRTLRQAVIDMVLATEMTRHFEHVNKFVNSINKPMAALEESSTNANIRNSPENRLLIKRMLIKCADVSNPCRPLELCIEWAGRISEEYFAQTDEEKRQGLPVVMPVFDRNTCSIPKSQLSFIDYFISDMFDAWDAFANLPGLMEHLSENYNYWKGLDEVKCKSLRPPPPS</sequence>
<dbReference type="SUPFAM" id="SSF109604">
    <property type="entry name" value="HD-domain/PDEase-like"/>
    <property type="match status" value="1"/>
</dbReference>
<dbReference type="GeneTree" id="ENSGT00940000157817"/>
<dbReference type="CDD" id="cd00077">
    <property type="entry name" value="HDc"/>
    <property type="match status" value="1"/>
</dbReference>
<reference evidence="15 16" key="1">
    <citation type="journal article" date="2011" name="Genome Biol. Evol.">
        <title>Integration of the genetic map and genome assembly of fugu facilitates insights into distinct features of genome evolution in teleosts and mammals.</title>
        <authorList>
            <person name="Kai W."/>
            <person name="Kikuchi K."/>
            <person name="Tohari S."/>
            <person name="Chew A.K."/>
            <person name="Tay A."/>
            <person name="Fujiwara A."/>
            <person name="Hosoya S."/>
            <person name="Suetake H."/>
            <person name="Naruse K."/>
            <person name="Brenner S."/>
            <person name="Suzuki Y."/>
            <person name="Venkatesh B."/>
        </authorList>
    </citation>
    <scope>NUCLEOTIDE SEQUENCE [LARGE SCALE GENOMIC DNA]</scope>
</reference>
<evidence type="ECO:0000259" key="13">
    <source>
        <dbReference type="PROSITE" id="PS50112"/>
    </source>
</evidence>
<dbReference type="SMART" id="SM00091">
    <property type="entry name" value="PAS"/>
    <property type="match status" value="1"/>
</dbReference>
<dbReference type="InterPro" id="IPR000014">
    <property type="entry name" value="PAS"/>
</dbReference>
<evidence type="ECO:0000256" key="9">
    <source>
        <dbReference type="PIRSR" id="PIRSR623088-1"/>
    </source>
</evidence>
<organism evidence="15 16">
    <name type="scientific">Takifugu rubripes</name>
    <name type="common">Japanese pufferfish</name>
    <name type="synonym">Fugu rubripes</name>
    <dbReference type="NCBI Taxonomy" id="31033"/>
    <lineage>
        <taxon>Eukaryota</taxon>
        <taxon>Metazoa</taxon>
        <taxon>Chordata</taxon>
        <taxon>Craniata</taxon>
        <taxon>Vertebrata</taxon>
        <taxon>Euteleostomi</taxon>
        <taxon>Actinopterygii</taxon>
        <taxon>Neopterygii</taxon>
        <taxon>Teleostei</taxon>
        <taxon>Neoteleostei</taxon>
        <taxon>Acanthomorphata</taxon>
        <taxon>Eupercaria</taxon>
        <taxon>Tetraodontiformes</taxon>
        <taxon>Tetradontoidea</taxon>
        <taxon>Tetraodontidae</taxon>
        <taxon>Takifugu</taxon>
    </lineage>
</organism>
<keyword evidence="6 12" id="KW-0378">Hydrolase</keyword>
<dbReference type="GO" id="GO:0007165">
    <property type="term" value="P:signal transduction"/>
    <property type="evidence" value="ECO:0007669"/>
    <property type="project" value="InterPro"/>
</dbReference>
<feature type="domain" description="PAS" evidence="13">
    <location>
        <begin position="174"/>
        <end position="238"/>
    </location>
</feature>
<feature type="domain" description="PDEase" evidence="14">
    <location>
        <begin position="417"/>
        <end position="750"/>
    </location>
</feature>
<dbReference type="Gene3D" id="1.10.1300.10">
    <property type="entry name" value="3'5'-cyclic nucleotide phosphodiesterase, catalytic domain"/>
    <property type="match status" value="1"/>
</dbReference>
<dbReference type="EC" id="3.1.4.-" evidence="12"/>
<dbReference type="FunFam" id="1.10.1300.10:FF:000002">
    <property type="entry name" value="Phosphodiesterase"/>
    <property type="match status" value="1"/>
</dbReference>
<comment type="cofactor">
    <cofactor evidence="12">
        <name>a divalent metal cation</name>
        <dbReference type="ChEBI" id="CHEBI:60240"/>
    </cofactor>
    <text evidence="12">Binds 2 divalent metal cations per subunit. Site 1 may preferentially bind zinc ions, while site 2 has a preference for magnesium and/or manganese ions.</text>
</comment>
<feature type="binding site" evidence="11">
    <location>
        <position position="533"/>
    </location>
    <ligand>
        <name>Zn(2+)</name>
        <dbReference type="ChEBI" id="CHEBI:29105"/>
        <label>1</label>
    </ligand>
</feature>
<evidence type="ECO:0000256" key="5">
    <source>
        <dbReference type="ARBA" id="ARBA00022723"/>
    </source>
</evidence>
<feature type="active site" description="Proton donor" evidence="9">
    <location>
        <position position="493"/>
    </location>
</feature>
<feature type="binding site" evidence="10">
    <location>
        <begin position="493"/>
        <end position="497"/>
    </location>
    <ligand>
        <name>AMP</name>
        <dbReference type="ChEBI" id="CHEBI:456215"/>
    </ligand>
</feature>
<dbReference type="PROSITE" id="PS50112">
    <property type="entry name" value="PAS"/>
    <property type="match status" value="1"/>
</dbReference>
<evidence type="ECO:0000259" key="14">
    <source>
        <dbReference type="PROSITE" id="PS51845"/>
    </source>
</evidence>
<evidence type="ECO:0000256" key="11">
    <source>
        <dbReference type="PIRSR" id="PIRSR623088-3"/>
    </source>
</evidence>
<dbReference type="InterPro" id="IPR023174">
    <property type="entry name" value="PDEase_CS"/>
</dbReference>
<dbReference type="FunFam" id="3.30.450.20:FF:000023">
    <property type="entry name" value="Phosphodiesterase"/>
    <property type="match status" value="1"/>
</dbReference>
<dbReference type="PROSITE" id="PS00126">
    <property type="entry name" value="PDEASE_I_1"/>
    <property type="match status" value="1"/>
</dbReference>
<gene>
    <name evidence="15" type="primary">pde8b</name>
</gene>
<dbReference type="GO" id="GO:0046872">
    <property type="term" value="F:metal ion binding"/>
    <property type="evidence" value="ECO:0007669"/>
    <property type="project" value="UniProtKB-KW"/>
</dbReference>
<dbReference type="Pfam" id="PF23198">
    <property type="entry name" value="PDE8A_N"/>
    <property type="match status" value="1"/>
</dbReference>
<dbReference type="Gene3D" id="3.30.450.20">
    <property type="entry name" value="PAS domain"/>
    <property type="match status" value="1"/>
</dbReference>
<dbReference type="PROSITE" id="PS51845">
    <property type="entry name" value="PDEASE_I_2"/>
    <property type="match status" value="1"/>
</dbReference>
<keyword evidence="5 11" id="KW-0479">Metal-binding</keyword>
<dbReference type="PANTHER" id="PTHR11347">
    <property type="entry name" value="CYCLIC NUCLEOTIDE PHOSPHODIESTERASE"/>
    <property type="match status" value="1"/>
</dbReference>
<dbReference type="InterPro" id="IPR023088">
    <property type="entry name" value="PDEase"/>
</dbReference>
<dbReference type="Pfam" id="PF00233">
    <property type="entry name" value="PDEase_I"/>
    <property type="match status" value="1"/>
</dbReference>
<feature type="binding site" evidence="11">
    <location>
        <position position="656"/>
    </location>
    <ligand>
        <name>Zn(2+)</name>
        <dbReference type="ChEBI" id="CHEBI:29105"/>
        <label>1</label>
    </ligand>
</feature>
<evidence type="ECO:0000256" key="1">
    <source>
        <dbReference type="ARBA" id="ARBA00000621"/>
    </source>
</evidence>
<feature type="binding site" evidence="11">
    <location>
        <position position="534"/>
    </location>
    <ligand>
        <name>Zn(2+)</name>
        <dbReference type="ChEBI" id="CHEBI:29105"/>
        <label>2</label>
    </ligand>
</feature>
<dbReference type="InterPro" id="IPR003607">
    <property type="entry name" value="HD/PDEase_dom"/>
</dbReference>
<feature type="binding site" evidence="10">
    <location>
        <position position="656"/>
    </location>
    <ligand>
        <name>AMP</name>
        <dbReference type="ChEBI" id="CHEBI:456215"/>
    </ligand>
</feature>
<feature type="binding site" evidence="10">
    <location>
        <position position="534"/>
    </location>
    <ligand>
        <name>AMP</name>
        <dbReference type="ChEBI" id="CHEBI:456215"/>
    </ligand>
</feature>
<dbReference type="InterPro" id="IPR036971">
    <property type="entry name" value="PDEase_catalytic_dom_sf"/>
</dbReference>
<evidence type="ECO:0000256" key="2">
    <source>
        <dbReference type="ARBA" id="ARBA00004703"/>
    </source>
</evidence>
<dbReference type="SMART" id="SM00471">
    <property type="entry name" value="HDc"/>
    <property type="match status" value="1"/>
</dbReference>
<comment type="pathway">
    <text evidence="2">Purine metabolism; 3',5'-cyclic AMP degradation; AMP from 3',5'-cyclic AMP: step 1/1.</text>
</comment>
<keyword evidence="4" id="KW-0597">Phosphoprotein</keyword>
<comment type="similarity">
    <text evidence="3">Belongs to the cyclic nucleotide phosphodiesterase family. PDE8 subfamily.</text>
</comment>
<dbReference type="InterPro" id="IPR035965">
    <property type="entry name" value="PAS-like_dom_sf"/>
</dbReference>
<evidence type="ECO:0000256" key="10">
    <source>
        <dbReference type="PIRSR" id="PIRSR623088-2"/>
    </source>
</evidence>
<evidence type="ECO:0000313" key="16">
    <source>
        <dbReference type="Proteomes" id="UP000005226"/>
    </source>
</evidence>
<dbReference type="SUPFAM" id="SSF55785">
    <property type="entry name" value="PYP-like sensor domain (PAS domain)"/>
    <property type="match status" value="1"/>
</dbReference>
<evidence type="ECO:0000313" key="15">
    <source>
        <dbReference type="Ensembl" id="ENSTRUP00000074747.1"/>
    </source>
</evidence>